<dbReference type="InterPro" id="IPR012795">
    <property type="entry name" value="tRNA_Ile_lys_synt_N"/>
</dbReference>
<evidence type="ECO:0000256" key="2">
    <source>
        <dbReference type="ARBA" id="ARBA00022598"/>
    </source>
</evidence>
<dbReference type="InterPro" id="IPR012094">
    <property type="entry name" value="tRNA_Ile_lys_synt"/>
</dbReference>
<proteinExistence type="inferred from homology"/>
<keyword evidence="4" id="KW-0547">Nucleotide-binding</keyword>
<evidence type="ECO:0000256" key="3">
    <source>
        <dbReference type="ARBA" id="ARBA00022694"/>
    </source>
</evidence>
<dbReference type="InterPro" id="IPR011063">
    <property type="entry name" value="TilS/TtcA_N"/>
</dbReference>
<evidence type="ECO:0000256" key="4">
    <source>
        <dbReference type="ARBA" id="ARBA00022741"/>
    </source>
</evidence>
<dbReference type="NCBIfam" id="TIGR02432">
    <property type="entry name" value="lysidine_TilS_N"/>
    <property type="match status" value="1"/>
</dbReference>
<dbReference type="GO" id="GO:0032267">
    <property type="term" value="F:tRNA(Ile)-lysidine synthase activity"/>
    <property type="evidence" value="ECO:0007669"/>
    <property type="project" value="UniProtKB-EC"/>
</dbReference>
<dbReference type="CDD" id="cd01992">
    <property type="entry name" value="TilS_N"/>
    <property type="match status" value="1"/>
</dbReference>
<dbReference type="PANTHER" id="PTHR43033">
    <property type="entry name" value="TRNA(ILE)-LYSIDINE SYNTHASE-RELATED"/>
    <property type="match status" value="1"/>
</dbReference>
<dbReference type="HAMAP" id="MF_01161">
    <property type="entry name" value="tRNA_Ile_lys_synt"/>
    <property type="match status" value="1"/>
</dbReference>
<dbReference type="GO" id="GO:0005524">
    <property type="term" value="F:ATP binding"/>
    <property type="evidence" value="ECO:0007669"/>
    <property type="project" value="UniProtKB-KW"/>
</dbReference>
<feature type="domain" description="tRNA(Ile)-lysidine/2-thiocytidine synthase N-terminal" evidence="7">
    <location>
        <begin position="56"/>
        <end position="261"/>
    </location>
</feature>
<dbReference type="RefSeq" id="XP_020097678.1">
    <property type="nucleotide sequence ID" value="XM_020242089.1"/>
</dbReference>
<dbReference type="OrthoDB" id="198857at2759"/>
<evidence type="ECO:0000313" key="10">
    <source>
        <dbReference type="RefSeq" id="XP_020097679.1"/>
    </source>
</evidence>
<dbReference type="Proteomes" id="UP000515123">
    <property type="component" value="Linkage group 10"/>
</dbReference>
<reference evidence="9 10" key="2">
    <citation type="submission" date="2025-04" db="UniProtKB">
        <authorList>
            <consortium name="RefSeq"/>
        </authorList>
    </citation>
    <scope>IDENTIFICATION</scope>
    <source>
        <tissue evidence="9 10">Leaf</tissue>
    </source>
</reference>
<gene>
    <name evidence="9 10" type="primary">LOC109716565</name>
</gene>
<dbReference type="SUPFAM" id="SSF52402">
    <property type="entry name" value="Adenine nucleotide alpha hydrolases-like"/>
    <property type="match status" value="1"/>
</dbReference>
<evidence type="ECO:0000313" key="9">
    <source>
        <dbReference type="RefSeq" id="XP_020097678.1"/>
    </source>
</evidence>
<protein>
    <recommendedName>
        <fullName evidence="1">tRNA(Ile)-lysidine synthetase</fullName>
        <ecNumber evidence="1">6.3.4.19</ecNumber>
    </recommendedName>
</protein>
<keyword evidence="3" id="KW-0819">tRNA processing</keyword>
<comment type="catalytic activity">
    <reaction evidence="6">
        <text>cytidine(34) in tRNA(Ile2) + L-lysine + ATP = lysidine(34) in tRNA(Ile2) + AMP + diphosphate + H(+)</text>
        <dbReference type="Rhea" id="RHEA:43744"/>
        <dbReference type="Rhea" id="RHEA-COMP:10625"/>
        <dbReference type="Rhea" id="RHEA-COMP:10670"/>
        <dbReference type="ChEBI" id="CHEBI:15378"/>
        <dbReference type="ChEBI" id="CHEBI:30616"/>
        <dbReference type="ChEBI" id="CHEBI:32551"/>
        <dbReference type="ChEBI" id="CHEBI:33019"/>
        <dbReference type="ChEBI" id="CHEBI:82748"/>
        <dbReference type="ChEBI" id="CHEBI:83665"/>
        <dbReference type="ChEBI" id="CHEBI:456215"/>
        <dbReference type="EC" id="6.3.4.19"/>
    </reaction>
</comment>
<evidence type="ECO:0000256" key="5">
    <source>
        <dbReference type="ARBA" id="ARBA00022840"/>
    </source>
</evidence>
<reference evidence="8" key="1">
    <citation type="journal article" date="2015" name="Nat. Genet.">
        <title>The pineapple genome and the evolution of CAM photosynthesis.</title>
        <authorList>
            <person name="Ming R."/>
            <person name="VanBuren R."/>
            <person name="Wai C.M."/>
            <person name="Tang H."/>
            <person name="Schatz M.C."/>
            <person name="Bowers J.E."/>
            <person name="Lyons E."/>
            <person name="Wang M.L."/>
            <person name="Chen J."/>
            <person name="Biggers E."/>
            <person name="Zhang J."/>
            <person name="Huang L."/>
            <person name="Zhang L."/>
            <person name="Miao W."/>
            <person name="Zhang J."/>
            <person name="Ye Z."/>
            <person name="Miao C."/>
            <person name="Lin Z."/>
            <person name="Wang H."/>
            <person name="Zhou H."/>
            <person name="Yim W.C."/>
            <person name="Priest H.D."/>
            <person name="Zheng C."/>
            <person name="Woodhouse M."/>
            <person name="Edger P.P."/>
            <person name="Guyot R."/>
            <person name="Guo H.B."/>
            <person name="Guo H."/>
            <person name="Zheng G."/>
            <person name="Singh R."/>
            <person name="Sharma A."/>
            <person name="Min X."/>
            <person name="Zheng Y."/>
            <person name="Lee H."/>
            <person name="Gurtowski J."/>
            <person name="Sedlazeck F.J."/>
            <person name="Harkess A."/>
            <person name="McKain M.R."/>
            <person name="Liao Z."/>
            <person name="Fang J."/>
            <person name="Liu J."/>
            <person name="Zhang X."/>
            <person name="Zhang Q."/>
            <person name="Hu W."/>
            <person name="Qin Y."/>
            <person name="Wang K."/>
            <person name="Chen L.Y."/>
            <person name="Shirley N."/>
            <person name="Lin Y.R."/>
            <person name="Liu L.Y."/>
            <person name="Hernandez A.G."/>
            <person name="Wright C.L."/>
            <person name="Bulone V."/>
            <person name="Tuskan G.A."/>
            <person name="Heath K."/>
            <person name="Zee F."/>
            <person name="Moore P.H."/>
            <person name="Sunkar R."/>
            <person name="Leebens-Mack J.H."/>
            <person name="Mockler T."/>
            <person name="Bennetzen J.L."/>
            <person name="Freeling M."/>
            <person name="Sankoff D."/>
            <person name="Paterson A.H."/>
            <person name="Zhu X."/>
            <person name="Yang X."/>
            <person name="Smith J.A."/>
            <person name="Cushman J.C."/>
            <person name="Paull R.E."/>
            <person name="Yu Q."/>
        </authorList>
    </citation>
    <scope>NUCLEOTIDE SEQUENCE [LARGE SCALE GENOMIC DNA]</scope>
    <source>
        <strain evidence="8">cv. F153</strain>
    </source>
</reference>
<accession>A0A6P5FNU4</accession>
<keyword evidence="8" id="KW-1185">Reference proteome</keyword>
<dbReference type="RefSeq" id="XP_020097679.1">
    <property type="nucleotide sequence ID" value="XM_020242090.1"/>
</dbReference>
<keyword evidence="5" id="KW-0067">ATP-binding</keyword>
<dbReference type="Gene3D" id="3.40.50.620">
    <property type="entry name" value="HUPs"/>
    <property type="match status" value="1"/>
</dbReference>
<evidence type="ECO:0000259" key="7">
    <source>
        <dbReference type="Pfam" id="PF01171"/>
    </source>
</evidence>
<dbReference type="PANTHER" id="PTHR43033:SF5">
    <property type="entry name" value="TRNA(ILE)-LYSIDINE SYNTHETASE"/>
    <property type="match status" value="1"/>
</dbReference>
<dbReference type="GeneID" id="109716565"/>
<keyword evidence="2" id="KW-0436">Ligase</keyword>
<name>A0A6P5FNU4_ANACO</name>
<dbReference type="InterPro" id="IPR014729">
    <property type="entry name" value="Rossmann-like_a/b/a_fold"/>
</dbReference>
<organism evidence="10">
    <name type="scientific">Ananas comosus</name>
    <name type="common">Pineapple</name>
    <name type="synonym">Ananas ananas</name>
    <dbReference type="NCBI Taxonomy" id="4615"/>
    <lineage>
        <taxon>Eukaryota</taxon>
        <taxon>Viridiplantae</taxon>
        <taxon>Streptophyta</taxon>
        <taxon>Embryophyta</taxon>
        <taxon>Tracheophyta</taxon>
        <taxon>Spermatophyta</taxon>
        <taxon>Magnoliopsida</taxon>
        <taxon>Liliopsida</taxon>
        <taxon>Poales</taxon>
        <taxon>Bromeliaceae</taxon>
        <taxon>Bromelioideae</taxon>
        <taxon>Ananas</taxon>
    </lineage>
</organism>
<dbReference type="EC" id="6.3.4.19" evidence="1"/>
<evidence type="ECO:0000313" key="8">
    <source>
        <dbReference type="Proteomes" id="UP000515123"/>
    </source>
</evidence>
<evidence type="ECO:0000256" key="1">
    <source>
        <dbReference type="ARBA" id="ARBA00013267"/>
    </source>
</evidence>
<dbReference type="GO" id="GO:0008033">
    <property type="term" value="P:tRNA processing"/>
    <property type="evidence" value="ECO:0007669"/>
    <property type="project" value="UniProtKB-KW"/>
</dbReference>
<evidence type="ECO:0000256" key="6">
    <source>
        <dbReference type="ARBA" id="ARBA00048539"/>
    </source>
</evidence>
<sequence>MLLSFRVSPYLPLRRFFFFLCRSSSSSAPPPLPMAGYKEAFARRMAMAGIKPHHRIALGVSGGPDSMALCVLAAGWKLDGSAPKDEASGYIEGLLGIVVDHRLRPESTEEAEIVRDRVNNMGIRCEIACCSWPDGQPKQGHLQEAAREMRYRNFQRVCEQQQIGILLIAHHADDQAELLILRLSRGSGVLGLAGMAFISQLFPTHLRCSSESPSSNGILLVRPMLEFSKEDMYKICQGVEQVWVEDPTNQNLSFVRNRIRASLTNLSSCAFRLELQSLISACRLTRAYVDSFCHKMMRHSVTIDEHGYAIIDLEKLEPTEVDDLCLSQYLASILQFISQRHRPIRGRTARLLISYFRKIPCKTSLSAAGCYLCAAPRSKGSKILICCLVESPQSFIVDFSSTYSCREEQCTLPSEIAQIIKEAALYSNESAAEVLNISFLNAKCSMDVLSEAKKLDIISESTLKSISLLSVEEHEKFITTTEAQDNQESMHEMNFSGASSITIRRGEACHFMNRFLITWNSAEDAIKSDRDQDHLCEFCLGDRETILHVRHLVDADWLFLAEVCRIRAVGECQCNSDVFTCKPNENEMEKPKYSTYMQLSAAKALQALKSIPVSARRALPALVNSQGLLLGVPSIGFRCCPCLSVATVFSPRVPLGGGFTLYT</sequence>
<dbReference type="AlphaFoldDB" id="A0A6P5FNU4"/>
<dbReference type="Pfam" id="PF01171">
    <property type="entry name" value="ATP_bind_3"/>
    <property type="match status" value="1"/>
</dbReference>